<dbReference type="Gene3D" id="3.30.450.20">
    <property type="entry name" value="PAS domain"/>
    <property type="match status" value="2"/>
</dbReference>
<dbReference type="InterPro" id="IPR050640">
    <property type="entry name" value="Bact_2-comp_sensor_kinase"/>
</dbReference>
<dbReference type="EMBL" id="BDQX01000171">
    <property type="protein sequence ID" value="GBG08711.1"/>
    <property type="molecule type" value="Genomic_DNA"/>
</dbReference>
<keyword evidence="8 11" id="KW-1133">Transmembrane helix</keyword>
<evidence type="ECO:0000256" key="6">
    <source>
        <dbReference type="ARBA" id="ARBA00022777"/>
    </source>
</evidence>
<proteinExistence type="predicted"/>
<dbReference type="Gene3D" id="3.30.565.10">
    <property type="entry name" value="Histidine kinase-like ATPase, C-terminal domain"/>
    <property type="match status" value="1"/>
</dbReference>
<evidence type="ECO:0000256" key="8">
    <source>
        <dbReference type="ARBA" id="ARBA00022989"/>
    </source>
</evidence>
<keyword evidence="5" id="KW-0547">Nucleotide-binding</keyword>
<keyword evidence="4 11" id="KW-0812">Transmembrane</keyword>
<dbReference type="Proteomes" id="UP000245202">
    <property type="component" value="Unassembled WGS sequence"/>
</dbReference>
<protein>
    <submittedName>
        <fullName evidence="13">Sensor histidine kinase</fullName>
    </submittedName>
</protein>
<evidence type="ECO:0000313" key="14">
    <source>
        <dbReference type="Proteomes" id="UP000245202"/>
    </source>
</evidence>
<organism evidence="13 14">
    <name type="scientific">Paenibacillus agaridevorans</name>
    <dbReference type="NCBI Taxonomy" id="171404"/>
    <lineage>
        <taxon>Bacteria</taxon>
        <taxon>Bacillati</taxon>
        <taxon>Bacillota</taxon>
        <taxon>Bacilli</taxon>
        <taxon>Bacillales</taxon>
        <taxon>Paenibacillaceae</taxon>
        <taxon>Paenibacillus</taxon>
    </lineage>
</organism>
<dbReference type="SMART" id="SM00387">
    <property type="entry name" value="HATPase_c"/>
    <property type="match status" value="1"/>
</dbReference>
<evidence type="ECO:0000313" key="13">
    <source>
        <dbReference type="EMBL" id="GBG08711.1"/>
    </source>
</evidence>
<reference evidence="13 14" key="1">
    <citation type="submission" date="2017-08" db="EMBL/GenBank/DDBJ databases">
        <title>Substantial Increase in Enzyme Production by Combined Drug-Resistance Mutations in Paenibacillus agaridevorans.</title>
        <authorList>
            <person name="Tanaka Y."/>
            <person name="Funane K."/>
            <person name="Hosaka T."/>
            <person name="Shiwa Y."/>
            <person name="Fujita N."/>
            <person name="Miyazaki T."/>
            <person name="Yoshikawa H."/>
            <person name="Murakami K."/>
            <person name="Kasahara K."/>
            <person name="Inaoka T."/>
            <person name="Hiraga Y."/>
            <person name="Ochi K."/>
        </authorList>
    </citation>
    <scope>NUCLEOTIDE SEQUENCE [LARGE SCALE GENOMIC DNA]</scope>
    <source>
        <strain evidence="13 14">T-3040</strain>
    </source>
</reference>
<evidence type="ECO:0000256" key="7">
    <source>
        <dbReference type="ARBA" id="ARBA00022840"/>
    </source>
</evidence>
<keyword evidence="9" id="KW-0902">Two-component regulatory system</keyword>
<dbReference type="GO" id="GO:0005524">
    <property type="term" value="F:ATP binding"/>
    <property type="evidence" value="ECO:0007669"/>
    <property type="project" value="UniProtKB-KW"/>
</dbReference>
<dbReference type="InterPro" id="IPR010559">
    <property type="entry name" value="Sig_transdc_His_kin_internal"/>
</dbReference>
<dbReference type="InterPro" id="IPR036890">
    <property type="entry name" value="HATPase_C_sf"/>
</dbReference>
<comment type="subcellular location">
    <subcellularLocation>
        <location evidence="1">Cell membrane</location>
        <topology evidence="1">Multi-pass membrane protein</topology>
    </subcellularLocation>
</comment>
<evidence type="ECO:0000256" key="1">
    <source>
        <dbReference type="ARBA" id="ARBA00004651"/>
    </source>
</evidence>
<keyword evidence="3" id="KW-0808">Transferase</keyword>
<dbReference type="RefSeq" id="WP_108993601.1">
    <property type="nucleotide sequence ID" value="NZ_BDQX01000171.1"/>
</dbReference>
<evidence type="ECO:0000256" key="11">
    <source>
        <dbReference type="SAM" id="Phobius"/>
    </source>
</evidence>
<evidence type="ECO:0000256" key="9">
    <source>
        <dbReference type="ARBA" id="ARBA00023012"/>
    </source>
</evidence>
<dbReference type="PROSITE" id="PS50109">
    <property type="entry name" value="HIS_KIN"/>
    <property type="match status" value="1"/>
</dbReference>
<evidence type="ECO:0000256" key="10">
    <source>
        <dbReference type="ARBA" id="ARBA00023136"/>
    </source>
</evidence>
<dbReference type="InterPro" id="IPR005467">
    <property type="entry name" value="His_kinase_dom"/>
</dbReference>
<keyword evidence="14" id="KW-1185">Reference proteome</keyword>
<keyword evidence="10 11" id="KW-0472">Membrane</keyword>
<dbReference type="PANTHER" id="PTHR34220:SF7">
    <property type="entry name" value="SENSOR HISTIDINE KINASE YPDA"/>
    <property type="match status" value="1"/>
</dbReference>
<dbReference type="Pfam" id="PF02518">
    <property type="entry name" value="HATPase_c"/>
    <property type="match status" value="1"/>
</dbReference>
<dbReference type="AlphaFoldDB" id="A0A2R5EZ94"/>
<dbReference type="InterPro" id="IPR003594">
    <property type="entry name" value="HATPase_dom"/>
</dbReference>
<evidence type="ECO:0000259" key="12">
    <source>
        <dbReference type="PROSITE" id="PS50109"/>
    </source>
</evidence>
<dbReference type="SUPFAM" id="SSF55874">
    <property type="entry name" value="ATPase domain of HSP90 chaperone/DNA topoisomerase II/histidine kinase"/>
    <property type="match status" value="1"/>
</dbReference>
<keyword evidence="7" id="KW-0067">ATP-binding</keyword>
<dbReference type="GO" id="GO:0000155">
    <property type="term" value="F:phosphorelay sensor kinase activity"/>
    <property type="evidence" value="ECO:0007669"/>
    <property type="project" value="InterPro"/>
</dbReference>
<dbReference type="GO" id="GO:0005886">
    <property type="term" value="C:plasma membrane"/>
    <property type="evidence" value="ECO:0007669"/>
    <property type="project" value="UniProtKB-SubCell"/>
</dbReference>
<evidence type="ECO:0000256" key="2">
    <source>
        <dbReference type="ARBA" id="ARBA00022475"/>
    </source>
</evidence>
<gene>
    <name evidence="13" type="ORF">PAT3040_03305</name>
</gene>
<keyword evidence="6 13" id="KW-0418">Kinase</keyword>
<dbReference type="PANTHER" id="PTHR34220">
    <property type="entry name" value="SENSOR HISTIDINE KINASE YPDA"/>
    <property type="match status" value="1"/>
</dbReference>
<name>A0A2R5EZ94_9BACL</name>
<sequence length="602" mass="68298">MSMLLRRFQLMWHTYRKMLLLYLLVLLLPAGCLLYYYFEKSADILERQVTQSMLKSVQQVKINLDYRLAKVQEISDALILNTDLYEILARDPQSGTRFSQVEEEKKLGNMLRSLQGSDILKIKLYVNADKMYAGEHVNFFSLDQAARMPWYDEVVGRNGAVQWIPTHMERYISTPSEARVFSSARIIRDPNAYSRIIGILMLDVAEANLAAILNQAELDVHSHNMYVADATGMIVSHGQPEKLNHPLLPPETFKLIADQPFGIEKIMMDTQTYFVIFDTLSEGGWKVVSLLPAGQISRMSNQFNVGFSLVLALSLALLFIVGAFLVFAHLTRGTINRVRDITEQLRVRGAAMIEEGIPHPSGVVIRLEKSVTHMLSTFQHLMEDNYRAKEREKEARLRALQAQINPHFLYNALDTINWMALTKGAHDISRMLNMLAQYFRLTLNKGKDIVPLEDEMNLSKAYLEIQKQRFHNFDYTIKFPGLLSGRSIPKLSIQPIIENAIMHGVHNREGHHGSISVEAEAEGQTFVIRVTDDGIGMTEEQIAQLYASLNASSSPSSYGLYNVWERVRLFTGGAGRLVIESQPGRGTTVSIWFPAEENGRNE</sequence>
<evidence type="ECO:0000256" key="4">
    <source>
        <dbReference type="ARBA" id="ARBA00022692"/>
    </source>
</evidence>
<comment type="caution">
    <text evidence="13">The sequence shown here is derived from an EMBL/GenBank/DDBJ whole genome shotgun (WGS) entry which is preliminary data.</text>
</comment>
<dbReference type="Pfam" id="PF02743">
    <property type="entry name" value="dCache_1"/>
    <property type="match status" value="1"/>
</dbReference>
<keyword evidence="2" id="KW-1003">Cell membrane</keyword>
<feature type="domain" description="Histidine kinase" evidence="12">
    <location>
        <begin position="493"/>
        <end position="597"/>
    </location>
</feature>
<dbReference type="InterPro" id="IPR033479">
    <property type="entry name" value="dCache_1"/>
</dbReference>
<dbReference type="Pfam" id="PF06580">
    <property type="entry name" value="His_kinase"/>
    <property type="match status" value="1"/>
</dbReference>
<feature type="transmembrane region" description="Helical" evidence="11">
    <location>
        <begin position="305"/>
        <end position="330"/>
    </location>
</feature>
<evidence type="ECO:0000256" key="5">
    <source>
        <dbReference type="ARBA" id="ARBA00022741"/>
    </source>
</evidence>
<evidence type="ECO:0000256" key="3">
    <source>
        <dbReference type="ARBA" id="ARBA00022679"/>
    </source>
</evidence>
<accession>A0A2R5EZ94</accession>